<feature type="coiled-coil region" evidence="1">
    <location>
        <begin position="202"/>
        <end position="267"/>
    </location>
</feature>
<sequence>MAHGSAFRHWERQNLPPTTTTTTRNTTGNPVADYEDLFIRHLHDDDDDDDDDRSISHDVRRNGLLGTSSASRATNMADDGVPWSSRLATKIHTIPYNRALTTSGDSQQKELSGGIPLLDNQKNSFYQLPPTTSNGPYAQTVETRFRNFIRNLNELMANEEGKRQQMRHFVRTKLREFSIPVVGLQDDASQLDKVFNHVNEKNQFYNEQQQAKLEENKNLEEKIEQFKMEKQEKVNSHSELQLKIKALKAKIKEAESTKQQLQAEINDNVPAIQG</sequence>
<dbReference type="EnsemblMetazoa" id="AATE000422-RA">
    <property type="protein sequence ID" value="AATE000422-PA.1"/>
    <property type="gene ID" value="AATE000422"/>
</dbReference>
<dbReference type="AlphaFoldDB" id="A0A182IJN1"/>
<protein>
    <submittedName>
        <fullName evidence="3">Uncharacterized protein</fullName>
    </submittedName>
</protein>
<evidence type="ECO:0000256" key="2">
    <source>
        <dbReference type="SAM" id="MobiDB-lite"/>
    </source>
</evidence>
<feature type="region of interest" description="Disordered" evidence="2">
    <location>
        <begin position="1"/>
        <end position="30"/>
    </location>
</feature>
<evidence type="ECO:0000256" key="1">
    <source>
        <dbReference type="SAM" id="Coils"/>
    </source>
</evidence>
<proteinExistence type="predicted"/>
<name>A0A182IJN1_ANOAO</name>
<reference evidence="3" key="1">
    <citation type="submission" date="2022-08" db="UniProtKB">
        <authorList>
            <consortium name="EnsemblMetazoa"/>
        </authorList>
    </citation>
    <scope>IDENTIFICATION</scope>
    <source>
        <strain evidence="3">EBRO</strain>
    </source>
</reference>
<organism evidence="3">
    <name type="scientific">Anopheles atroparvus</name>
    <name type="common">European mosquito</name>
    <dbReference type="NCBI Taxonomy" id="41427"/>
    <lineage>
        <taxon>Eukaryota</taxon>
        <taxon>Metazoa</taxon>
        <taxon>Ecdysozoa</taxon>
        <taxon>Arthropoda</taxon>
        <taxon>Hexapoda</taxon>
        <taxon>Insecta</taxon>
        <taxon>Pterygota</taxon>
        <taxon>Neoptera</taxon>
        <taxon>Endopterygota</taxon>
        <taxon>Diptera</taxon>
        <taxon>Nematocera</taxon>
        <taxon>Culicoidea</taxon>
        <taxon>Culicidae</taxon>
        <taxon>Anophelinae</taxon>
        <taxon>Anopheles</taxon>
    </lineage>
</organism>
<keyword evidence="1" id="KW-0175">Coiled coil</keyword>
<dbReference type="VEuPathDB" id="VectorBase:AATE000422"/>
<evidence type="ECO:0000313" key="3">
    <source>
        <dbReference type="EnsemblMetazoa" id="AATE000422-PA.1"/>
    </source>
</evidence>
<feature type="compositionally biased region" description="Low complexity" evidence="2">
    <location>
        <begin position="18"/>
        <end position="27"/>
    </location>
</feature>
<accession>A0A182IJN1</accession>